<dbReference type="Gene3D" id="1.10.1200.10">
    <property type="entry name" value="ACP-like"/>
    <property type="match status" value="1"/>
</dbReference>
<evidence type="ECO:0000313" key="3">
    <source>
        <dbReference type="Proteomes" id="UP000315017"/>
    </source>
</evidence>
<reference evidence="2 3" key="1">
    <citation type="submission" date="2019-02" db="EMBL/GenBank/DDBJ databases">
        <title>Deep-cultivation of Planctomycetes and their phenomic and genomic characterization uncovers novel biology.</title>
        <authorList>
            <person name="Wiegand S."/>
            <person name="Jogler M."/>
            <person name="Boedeker C."/>
            <person name="Pinto D."/>
            <person name="Vollmers J."/>
            <person name="Rivas-Marin E."/>
            <person name="Kohn T."/>
            <person name="Peeters S.H."/>
            <person name="Heuer A."/>
            <person name="Rast P."/>
            <person name="Oberbeckmann S."/>
            <person name="Bunk B."/>
            <person name="Jeske O."/>
            <person name="Meyerdierks A."/>
            <person name="Storesund J.E."/>
            <person name="Kallscheuer N."/>
            <person name="Luecker S."/>
            <person name="Lage O.M."/>
            <person name="Pohl T."/>
            <person name="Merkel B.J."/>
            <person name="Hornburger P."/>
            <person name="Mueller R.-W."/>
            <person name="Bruemmer F."/>
            <person name="Labrenz M."/>
            <person name="Spormann A.M."/>
            <person name="Op den Camp H."/>
            <person name="Overmann J."/>
            <person name="Amann R."/>
            <person name="Jetten M.S.M."/>
            <person name="Mascher T."/>
            <person name="Medema M.H."/>
            <person name="Devos D.P."/>
            <person name="Kaster A.-K."/>
            <person name="Ovreas L."/>
            <person name="Rohde M."/>
            <person name="Galperin M.Y."/>
            <person name="Jogler C."/>
        </authorList>
    </citation>
    <scope>NUCLEOTIDE SEQUENCE [LARGE SCALE GENOMIC DNA]</scope>
    <source>
        <strain evidence="2 3">ETA_A8</strain>
    </source>
</reference>
<dbReference type="AlphaFoldDB" id="A0A517YBR4"/>
<protein>
    <submittedName>
        <fullName evidence="2">Acyl carrier protein</fullName>
    </submittedName>
</protein>
<evidence type="ECO:0000313" key="2">
    <source>
        <dbReference type="EMBL" id="QDU27677.1"/>
    </source>
</evidence>
<feature type="domain" description="Carrier" evidence="1">
    <location>
        <begin position="4"/>
        <end position="82"/>
    </location>
</feature>
<dbReference type="Proteomes" id="UP000315017">
    <property type="component" value="Chromosome"/>
</dbReference>
<accession>A0A517YBR4</accession>
<organism evidence="2 3">
    <name type="scientific">Anatilimnocola aggregata</name>
    <dbReference type="NCBI Taxonomy" id="2528021"/>
    <lineage>
        <taxon>Bacteria</taxon>
        <taxon>Pseudomonadati</taxon>
        <taxon>Planctomycetota</taxon>
        <taxon>Planctomycetia</taxon>
        <taxon>Pirellulales</taxon>
        <taxon>Pirellulaceae</taxon>
        <taxon>Anatilimnocola</taxon>
    </lineage>
</organism>
<sequence length="90" mass="10014">MTPIEIQTKLREFIVQQFPAAASKEIGPHDSLIKHGIIDSLGVLEIVTFVEQQFAIVLSDDEMVSEHFESIASLAEFIQSKRVPEVSCNS</sequence>
<dbReference type="PROSITE" id="PS50075">
    <property type="entry name" value="CARRIER"/>
    <property type="match status" value="1"/>
</dbReference>
<proteinExistence type="predicted"/>
<name>A0A517YBR4_9BACT</name>
<dbReference type="OrthoDB" id="677810at2"/>
<dbReference type="KEGG" id="aagg:ETAA8_27660"/>
<gene>
    <name evidence="2" type="ORF">ETAA8_27660</name>
</gene>
<dbReference type="InterPro" id="IPR036736">
    <property type="entry name" value="ACP-like_sf"/>
</dbReference>
<dbReference type="EMBL" id="CP036274">
    <property type="protein sequence ID" value="QDU27677.1"/>
    <property type="molecule type" value="Genomic_DNA"/>
</dbReference>
<dbReference type="SUPFAM" id="SSF47336">
    <property type="entry name" value="ACP-like"/>
    <property type="match status" value="1"/>
</dbReference>
<dbReference type="RefSeq" id="WP_145088693.1">
    <property type="nucleotide sequence ID" value="NZ_CP036274.1"/>
</dbReference>
<evidence type="ECO:0000259" key="1">
    <source>
        <dbReference type="PROSITE" id="PS50075"/>
    </source>
</evidence>
<keyword evidence="3" id="KW-1185">Reference proteome</keyword>
<dbReference type="InterPro" id="IPR009081">
    <property type="entry name" value="PP-bd_ACP"/>
</dbReference>
<dbReference type="Pfam" id="PF00550">
    <property type="entry name" value="PP-binding"/>
    <property type="match status" value="1"/>
</dbReference>